<evidence type="ECO:0000313" key="1">
    <source>
        <dbReference type="EMBL" id="MFN1217516.1"/>
    </source>
</evidence>
<proteinExistence type="predicted"/>
<evidence type="ECO:0008006" key="3">
    <source>
        <dbReference type="Google" id="ProtNLM"/>
    </source>
</evidence>
<dbReference type="RefSeq" id="WP_409356731.1">
    <property type="nucleotide sequence ID" value="NZ_JBJXVJ010000002.1"/>
</dbReference>
<name>A0ABW9K3A1_9FLAO</name>
<protein>
    <recommendedName>
        <fullName evidence="3">Bacteriocin</fullName>
    </recommendedName>
</protein>
<comment type="caution">
    <text evidence="1">The sequence shown here is derived from an EMBL/GenBank/DDBJ whole genome shotgun (WGS) entry which is preliminary data.</text>
</comment>
<evidence type="ECO:0000313" key="2">
    <source>
        <dbReference type="Proteomes" id="UP001634154"/>
    </source>
</evidence>
<dbReference type="EMBL" id="JBJXVJ010000002">
    <property type="protein sequence ID" value="MFN1217516.1"/>
    <property type="molecule type" value="Genomic_DNA"/>
</dbReference>
<organism evidence="1 2">
    <name type="scientific">Chryseobacterium kwangjuense</name>
    <dbReference type="NCBI Taxonomy" id="267125"/>
    <lineage>
        <taxon>Bacteria</taxon>
        <taxon>Pseudomonadati</taxon>
        <taxon>Bacteroidota</taxon>
        <taxon>Flavobacteriia</taxon>
        <taxon>Flavobacteriales</taxon>
        <taxon>Weeksellaceae</taxon>
        <taxon>Chryseobacterium group</taxon>
        <taxon>Chryseobacterium</taxon>
    </lineage>
</organism>
<dbReference type="Proteomes" id="UP001634154">
    <property type="component" value="Unassembled WGS sequence"/>
</dbReference>
<keyword evidence="2" id="KW-1185">Reference proteome</keyword>
<sequence length="70" mass="7350">MKTNRITFKKLSRKDLAEIAGGGDVLSGMEEGNGGTNNGGTNGNILSCATTSMCYPQIVVKCKCTDPPVR</sequence>
<reference evidence="1 2" key="1">
    <citation type="submission" date="2024-12" db="EMBL/GenBank/DDBJ databases">
        <title>Draft genome sequence of Chryseobacterium kwangjuense AG447.</title>
        <authorList>
            <person name="Cheptsov V.S."/>
            <person name="Belov A."/>
            <person name="Zavarzina A.G."/>
        </authorList>
    </citation>
    <scope>NUCLEOTIDE SEQUENCE [LARGE SCALE GENOMIC DNA]</scope>
    <source>
        <strain evidence="1 2">AG447</strain>
    </source>
</reference>
<accession>A0ABW9K3A1</accession>
<gene>
    <name evidence="1" type="ORF">ACKW6Q_11160</name>
</gene>